<organism evidence="1 2">
    <name type="scientific">Paraburkholderia acidisoli</name>
    <dbReference type="NCBI Taxonomy" id="2571748"/>
    <lineage>
        <taxon>Bacteria</taxon>
        <taxon>Pseudomonadati</taxon>
        <taxon>Pseudomonadota</taxon>
        <taxon>Betaproteobacteria</taxon>
        <taxon>Burkholderiales</taxon>
        <taxon>Burkholderiaceae</taxon>
        <taxon>Paraburkholderia</taxon>
    </lineage>
</organism>
<protein>
    <submittedName>
        <fullName evidence="1">Uncharacterized protein</fullName>
    </submittedName>
</protein>
<keyword evidence="2" id="KW-1185">Reference proteome</keyword>
<sequence>MINHIVLSRRGAARLIELDVALRALEVADCDEQRDALLAGFLLLKKLELDVCAVLARQWTVETLVCDGAFDDVGADWLSVAFDGETYWVR</sequence>
<dbReference type="RefSeq" id="WP_158952764.1">
    <property type="nucleotide sequence ID" value="NZ_CP046914.1"/>
</dbReference>
<reference evidence="1 2" key="1">
    <citation type="submission" date="2019-12" db="EMBL/GenBank/DDBJ databases">
        <title>Paraburkholderia acidiphila 7Q-K02 sp. nov and Paraburkholderia acidisoli DHF22 sp. nov., two strains isolated from forest soil.</title>
        <authorList>
            <person name="Gao Z."/>
            <person name="Qiu L."/>
        </authorList>
    </citation>
    <scope>NUCLEOTIDE SEQUENCE [LARGE SCALE GENOMIC DNA]</scope>
    <source>
        <strain evidence="1 2">DHF22</strain>
    </source>
</reference>
<dbReference type="EMBL" id="CP046914">
    <property type="protein sequence ID" value="QGZ63774.1"/>
    <property type="molecule type" value="Genomic_DNA"/>
</dbReference>
<accession>A0A7Z2JHV7</accession>
<evidence type="ECO:0000313" key="2">
    <source>
        <dbReference type="Proteomes" id="UP000433577"/>
    </source>
</evidence>
<proteinExistence type="predicted"/>
<dbReference type="AlphaFoldDB" id="A0A7Z2JHV7"/>
<name>A0A7Z2JHV7_9BURK</name>
<evidence type="ECO:0000313" key="1">
    <source>
        <dbReference type="EMBL" id="QGZ63774.1"/>
    </source>
</evidence>
<gene>
    <name evidence="1" type="ORF">FAZ98_18615</name>
</gene>
<dbReference type="KEGG" id="pacs:FAZ98_18615"/>
<dbReference type="Proteomes" id="UP000433577">
    <property type="component" value="Chromosome 2"/>
</dbReference>